<evidence type="ECO:0000256" key="5">
    <source>
        <dbReference type="ARBA" id="ARBA00022801"/>
    </source>
</evidence>
<evidence type="ECO:0000256" key="20">
    <source>
        <dbReference type="ARBA" id="ARBA00049032"/>
    </source>
</evidence>
<comment type="function">
    <text evidence="21">Oxidized purine nucleoside triphosphate hydrolase which is a prominent sanitizer of the oxidized nucleotide pool. Catalyzes the hydrolysis of 2-oxo-dATP (2-hydroxy-dATP) into 2-oxo-dAMP. Also has a significant hydrolase activity toward 2-oxo-ATP, 8-oxo-dGTP and 8-oxo-dATP. Through the hydrolysis of oxidized purine nucleoside triphosphates, prevents their incorporation into DNA and the subsequent transversions A:T to C:G and G:C to T:A. Also catalyzes the hydrolysis of methylated purine nucleoside triphosphate preventing their integration into DNA. Through this antimutagenic activity protects cells from oxidative stress.</text>
</comment>
<evidence type="ECO:0000256" key="2">
    <source>
        <dbReference type="ARBA" id="ARBA00005582"/>
    </source>
</evidence>
<name>D3LU03_9FIRM</name>
<evidence type="ECO:0000256" key="18">
    <source>
        <dbReference type="ARBA" id="ARBA00048002"/>
    </source>
</evidence>
<comment type="cofactor">
    <cofactor evidence="1">
        <name>Mg(2+)</name>
        <dbReference type="ChEBI" id="CHEBI:18420"/>
    </cofactor>
</comment>
<dbReference type="Proteomes" id="UP000003242">
    <property type="component" value="Unassembled WGS sequence"/>
</dbReference>
<evidence type="ECO:0000256" key="21">
    <source>
        <dbReference type="ARBA" id="ARBA00053094"/>
    </source>
</evidence>
<evidence type="ECO:0000259" key="22">
    <source>
        <dbReference type="PROSITE" id="PS51462"/>
    </source>
</evidence>
<dbReference type="Pfam" id="PF00293">
    <property type="entry name" value="NUDIX"/>
    <property type="match status" value="1"/>
</dbReference>
<comment type="similarity">
    <text evidence="2">Belongs to the Nudix hydrolase family.</text>
</comment>
<dbReference type="AlphaFoldDB" id="D3LU03"/>
<proteinExistence type="inferred from homology"/>
<dbReference type="InterPro" id="IPR003563">
    <property type="entry name" value="8ODP"/>
</dbReference>
<dbReference type="PRINTS" id="PR01403">
    <property type="entry name" value="8OXTPHPHTASE"/>
</dbReference>
<dbReference type="STRING" id="699218.HMPREF0889_0867"/>
<accession>D3LU03</accession>
<dbReference type="PROSITE" id="PS00893">
    <property type="entry name" value="NUDIX_BOX"/>
    <property type="match status" value="1"/>
</dbReference>
<dbReference type="EC" id="3.6.1.56" evidence="11"/>
<evidence type="ECO:0000256" key="3">
    <source>
        <dbReference type="ARBA" id="ARBA00011245"/>
    </source>
</evidence>
<dbReference type="GO" id="GO:0042262">
    <property type="term" value="P:DNA protection"/>
    <property type="evidence" value="ECO:0007669"/>
    <property type="project" value="InterPro"/>
</dbReference>
<dbReference type="PROSITE" id="PS51462">
    <property type="entry name" value="NUDIX"/>
    <property type="match status" value="1"/>
</dbReference>
<evidence type="ECO:0000256" key="13">
    <source>
        <dbReference type="ARBA" id="ARBA00029673"/>
    </source>
</evidence>
<evidence type="ECO:0000256" key="11">
    <source>
        <dbReference type="ARBA" id="ARBA00026103"/>
    </source>
</evidence>
<evidence type="ECO:0000256" key="1">
    <source>
        <dbReference type="ARBA" id="ARBA00001946"/>
    </source>
</evidence>
<comment type="catalytic activity">
    <reaction evidence="9">
        <text>8-oxo-dGTP + H2O = 8-oxo-dGMP + diphosphate + H(+)</text>
        <dbReference type="Rhea" id="RHEA:31575"/>
        <dbReference type="ChEBI" id="CHEBI:15377"/>
        <dbReference type="ChEBI" id="CHEBI:15378"/>
        <dbReference type="ChEBI" id="CHEBI:33019"/>
        <dbReference type="ChEBI" id="CHEBI:63224"/>
        <dbReference type="ChEBI" id="CHEBI:77896"/>
    </reaction>
    <physiologicalReaction direction="left-to-right" evidence="9">
        <dbReference type="Rhea" id="RHEA:31576"/>
    </physiologicalReaction>
</comment>
<reference evidence="25" key="1">
    <citation type="submission" date="2009-12" db="EMBL/GenBank/DDBJ databases">
        <title>Sequence of Clostridiales genomosp. BVAB3 str. UPII9-5.</title>
        <authorList>
            <person name="Madupu R."/>
            <person name="Durkin A.S."/>
            <person name="Torralba M."/>
            <person name="Methe B."/>
            <person name="Sutton G.G."/>
            <person name="Strausberg R.L."/>
            <person name="Nelson K.E."/>
        </authorList>
    </citation>
    <scope>NUCLEOTIDE SEQUENCE [LARGE SCALE GENOMIC DNA]</scope>
    <source>
        <strain evidence="25">28L</strain>
    </source>
</reference>
<keyword evidence="4" id="KW-0479">Metal-binding</keyword>
<dbReference type="RefSeq" id="WP_007391693.1">
    <property type="nucleotide sequence ID" value="NZ_ADGP01000015.1"/>
</dbReference>
<evidence type="ECO:0000313" key="24">
    <source>
        <dbReference type="EMBL" id="EGL39261.1"/>
    </source>
</evidence>
<comment type="catalytic activity">
    <reaction evidence="10">
        <text>2-oxo-ATP + H2O = 2-oxo-AMP + diphosphate + H(+)</text>
        <dbReference type="Rhea" id="RHEA:67392"/>
        <dbReference type="ChEBI" id="CHEBI:15377"/>
        <dbReference type="ChEBI" id="CHEBI:15378"/>
        <dbReference type="ChEBI" id="CHEBI:33019"/>
        <dbReference type="ChEBI" id="CHEBI:71395"/>
        <dbReference type="ChEBI" id="CHEBI:172878"/>
    </reaction>
    <physiologicalReaction direction="left-to-right" evidence="10">
        <dbReference type="Rhea" id="RHEA:67393"/>
    </physiologicalReaction>
</comment>
<dbReference type="GO" id="GO:0005737">
    <property type="term" value="C:cytoplasm"/>
    <property type="evidence" value="ECO:0007669"/>
    <property type="project" value="TreeGrafter"/>
</dbReference>
<evidence type="ECO:0000313" key="23">
    <source>
        <dbReference type="EMBL" id="EFD94280.1"/>
    </source>
</evidence>
<comment type="catalytic activity">
    <reaction evidence="18">
        <text>N(6)-methyl-ATP + H2O = N(6)-methyl-AMP + diphosphate + H(+)</text>
        <dbReference type="Rhea" id="RHEA:67608"/>
        <dbReference type="ChEBI" id="CHEBI:15377"/>
        <dbReference type="ChEBI" id="CHEBI:15378"/>
        <dbReference type="ChEBI" id="CHEBI:33019"/>
        <dbReference type="ChEBI" id="CHEBI:144842"/>
        <dbReference type="ChEBI" id="CHEBI:172873"/>
    </reaction>
    <physiologicalReaction direction="left-to-right" evidence="18">
        <dbReference type="Rhea" id="RHEA:67609"/>
    </physiologicalReaction>
</comment>
<gene>
    <name evidence="23" type="ORF">HMPREF0889_0867</name>
    <name evidence="24" type="ORF">HMPREF1039_0427</name>
</gene>
<evidence type="ECO:0000256" key="14">
    <source>
        <dbReference type="ARBA" id="ARBA00030634"/>
    </source>
</evidence>
<evidence type="ECO:0000256" key="9">
    <source>
        <dbReference type="ARBA" id="ARBA00024486"/>
    </source>
</evidence>
<organism evidence="23 25">
    <name type="scientific">Megasphaera lornae</name>
    <dbReference type="NCBI Taxonomy" id="1000568"/>
    <lineage>
        <taxon>Bacteria</taxon>
        <taxon>Bacillati</taxon>
        <taxon>Bacillota</taxon>
        <taxon>Negativicutes</taxon>
        <taxon>Veillonellales</taxon>
        <taxon>Veillonellaceae</taxon>
        <taxon>Megasphaera</taxon>
    </lineage>
</organism>
<feature type="domain" description="Nudix hydrolase" evidence="22">
    <location>
        <begin position="1"/>
        <end position="130"/>
    </location>
</feature>
<comment type="subunit">
    <text evidence="3">Monomer.</text>
</comment>
<comment type="catalytic activity">
    <reaction evidence="8">
        <text>2-oxo-dATP + H2O = 2-oxo-dAMP + diphosphate + H(+)</text>
        <dbReference type="Rhea" id="RHEA:31583"/>
        <dbReference type="ChEBI" id="CHEBI:15377"/>
        <dbReference type="ChEBI" id="CHEBI:15378"/>
        <dbReference type="ChEBI" id="CHEBI:33019"/>
        <dbReference type="ChEBI" id="CHEBI:63212"/>
        <dbReference type="ChEBI" id="CHEBI:77897"/>
        <dbReference type="EC" id="3.6.1.56"/>
    </reaction>
    <physiologicalReaction direction="left-to-right" evidence="8">
        <dbReference type="Rhea" id="RHEA:31584"/>
    </physiologicalReaction>
</comment>
<dbReference type="OrthoDB" id="9804563at2"/>
<evidence type="ECO:0000313" key="26">
    <source>
        <dbReference type="Proteomes" id="UP000004018"/>
    </source>
</evidence>
<evidence type="ECO:0000256" key="6">
    <source>
        <dbReference type="ARBA" id="ARBA00022842"/>
    </source>
</evidence>
<keyword evidence="26" id="KW-1185">Reference proteome</keyword>
<sequence length="160" mass="18055">MRDTGLCFPVDAQGRVLLGRKKRGFGAGKWNGFGGKIEAGETIRQCAVRELREEAGLLAAETALQGAARLFFRFQDRPAWNHWGYVYMVYDFQGTPQETEEMAPAFFAPQDIPYSSMWKADALWLPKILAKQIQIGEICFSYDGETVLATTLQPRRNAAW</sequence>
<evidence type="ECO:0000256" key="15">
    <source>
        <dbReference type="ARBA" id="ARBA00030682"/>
    </source>
</evidence>
<dbReference type="GO" id="GO:0008828">
    <property type="term" value="F:dATP diphosphatase activity"/>
    <property type="evidence" value="ECO:0007669"/>
    <property type="project" value="UniProtKB-EC"/>
</dbReference>
<comment type="caution">
    <text evidence="23">The sequence shown here is derived from an EMBL/GenBank/DDBJ whole genome shotgun (WGS) entry which is preliminary data.</text>
</comment>
<evidence type="ECO:0000256" key="10">
    <source>
        <dbReference type="ARBA" id="ARBA00024596"/>
    </source>
</evidence>
<dbReference type="GO" id="GO:0008413">
    <property type="term" value="F:8-oxo-7,8-dihydroguanosine triphosphate pyrophosphatase activity"/>
    <property type="evidence" value="ECO:0007669"/>
    <property type="project" value="InterPro"/>
</dbReference>
<evidence type="ECO:0000256" key="7">
    <source>
        <dbReference type="ARBA" id="ARBA00024448"/>
    </source>
</evidence>
<comment type="catalytic activity">
    <reaction evidence="7">
        <text>8-oxo-dATP + H2O = 8-oxo-dAMP + diphosphate + H(+)</text>
        <dbReference type="Rhea" id="RHEA:65396"/>
        <dbReference type="ChEBI" id="CHEBI:15377"/>
        <dbReference type="ChEBI" id="CHEBI:15378"/>
        <dbReference type="ChEBI" id="CHEBI:33019"/>
        <dbReference type="ChEBI" id="CHEBI:71361"/>
        <dbReference type="ChEBI" id="CHEBI:172871"/>
    </reaction>
    <physiologicalReaction direction="left-to-right" evidence="7">
        <dbReference type="Rhea" id="RHEA:65397"/>
    </physiologicalReaction>
</comment>
<comment type="catalytic activity">
    <reaction evidence="19">
        <text>O(6)-methyl-dGTP + H2O = O(6)-methyl-dGMP + diphosphate + H(+)</text>
        <dbReference type="Rhea" id="RHEA:67600"/>
        <dbReference type="ChEBI" id="CHEBI:15377"/>
        <dbReference type="ChEBI" id="CHEBI:15378"/>
        <dbReference type="ChEBI" id="CHEBI:33019"/>
        <dbReference type="ChEBI" id="CHEBI:169974"/>
        <dbReference type="ChEBI" id="CHEBI:169975"/>
    </reaction>
    <physiologicalReaction direction="left-to-right" evidence="19">
        <dbReference type="Rhea" id="RHEA:67601"/>
    </physiologicalReaction>
</comment>
<dbReference type="eggNOG" id="COG1051">
    <property type="taxonomic scope" value="Bacteria"/>
</dbReference>
<dbReference type="CDD" id="cd03427">
    <property type="entry name" value="NUDIX_MTH1_Nudt1"/>
    <property type="match status" value="1"/>
</dbReference>
<dbReference type="PANTHER" id="PTHR43758:SF2">
    <property type="entry name" value="OXIDIZED PURINE NUCLEOSIDE TRIPHOSPHATE HYDROLASE"/>
    <property type="match status" value="1"/>
</dbReference>
<dbReference type="EMBL" id="AFIJ01000039">
    <property type="protein sequence ID" value="EGL39261.1"/>
    <property type="molecule type" value="Genomic_DNA"/>
</dbReference>
<comment type="catalytic activity">
    <reaction evidence="20">
        <text>N(6)-methyl-dATP + H2O = N(6)-methyl-dAMP + diphosphate + H(+)</text>
        <dbReference type="Rhea" id="RHEA:67604"/>
        <dbReference type="ChEBI" id="CHEBI:15377"/>
        <dbReference type="ChEBI" id="CHEBI:15378"/>
        <dbReference type="ChEBI" id="CHEBI:33019"/>
        <dbReference type="ChEBI" id="CHEBI:169976"/>
        <dbReference type="ChEBI" id="CHEBI:172872"/>
    </reaction>
    <physiologicalReaction direction="left-to-right" evidence="20">
        <dbReference type="Rhea" id="RHEA:67605"/>
    </physiologicalReaction>
</comment>
<keyword evidence="5 23" id="KW-0378">Hydrolase</keyword>
<dbReference type="PANTHER" id="PTHR43758">
    <property type="entry name" value="7,8-DIHYDRO-8-OXOGUANINE TRIPHOSPHATASE"/>
    <property type="match status" value="1"/>
</dbReference>
<reference evidence="23" key="2">
    <citation type="submission" date="2009-12" db="EMBL/GenBank/DDBJ databases">
        <authorList>
            <person name="Madupu R."/>
            <person name="Durkin A.S."/>
            <person name="Torralba M."/>
            <person name="Methe B."/>
            <person name="Sutton G.G."/>
            <person name="Strausberg R.L."/>
            <person name="Nelson K.E."/>
        </authorList>
    </citation>
    <scope>NUCLEOTIDE SEQUENCE</scope>
    <source>
        <strain evidence="23">28L</strain>
    </source>
</reference>
<evidence type="ECO:0000256" key="4">
    <source>
        <dbReference type="ARBA" id="ARBA00022723"/>
    </source>
</evidence>
<dbReference type="EMBL" id="ADGP01000015">
    <property type="protein sequence ID" value="EFD94280.1"/>
    <property type="molecule type" value="Genomic_DNA"/>
</dbReference>
<evidence type="ECO:0000256" key="12">
    <source>
        <dbReference type="ARBA" id="ARBA00026218"/>
    </source>
</evidence>
<dbReference type="Proteomes" id="UP000004018">
    <property type="component" value="Unassembled WGS sequence"/>
</dbReference>
<evidence type="ECO:0000256" key="19">
    <source>
        <dbReference type="ARBA" id="ARBA00048894"/>
    </source>
</evidence>
<evidence type="ECO:0000256" key="8">
    <source>
        <dbReference type="ARBA" id="ARBA00024459"/>
    </source>
</evidence>
<dbReference type="InterPro" id="IPR020084">
    <property type="entry name" value="NUDIX_hydrolase_CS"/>
</dbReference>
<dbReference type="InterPro" id="IPR015797">
    <property type="entry name" value="NUDIX_hydrolase-like_dom_sf"/>
</dbReference>
<dbReference type="SUPFAM" id="SSF55811">
    <property type="entry name" value="Nudix"/>
    <property type="match status" value="1"/>
</dbReference>
<dbReference type="GO" id="GO:0046872">
    <property type="term" value="F:metal ion binding"/>
    <property type="evidence" value="ECO:0007669"/>
    <property type="project" value="UniProtKB-KW"/>
</dbReference>
<evidence type="ECO:0000256" key="17">
    <source>
        <dbReference type="ARBA" id="ARBA00032071"/>
    </source>
</evidence>
<protein>
    <recommendedName>
        <fullName evidence="12">Oxidized purine nucleoside triphosphate hydrolase</fullName>
        <ecNumber evidence="11">3.6.1.56</ecNumber>
    </recommendedName>
    <alternativeName>
        <fullName evidence="16">2-hydroxy-dATP diphosphatase</fullName>
    </alternativeName>
    <alternativeName>
        <fullName evidence="15">7,8-dihydro-8-oxoguanine triphosphatase</fullName>
    </alternativeName>
    <alternativeName>
        <fullName evidence="14">8-oxo-dGTPase</fullName>
    </alternativeName>
    <alternativeName>
        <fullName evidence="17">Methylated purine nucleoside triphosphate hydrolase</fullName>
    </alternativeName>
    <alternativeName>
        <fullName evidence="13">Nucleoside diphosphate-linked moiety X motif 1</fullName>
    </alternativeName>
</protein>
<dbReference type="Gene3D" id="3.90.79.10">
    <property type="entry name" value="Nucleoside Triphosphate Pyrophosphohydrolase"/>
    <property type="match status" value="1"/>
</dbReference>
<evidence type="ECO:0000313" key="25">
    <source>
        <dbReference type="Proteomes" id="UP000003242"/>
    </source>
</evidence>
<keyword evidence="6" id="KW-0460">Magnesium</keyword>
<dbReference type="InterPro" id="IPR000086">
    <property type="entry name" value="NUDIX_hydrolase_dom"/>
</dbReference>
<reference evidence="24 26" key="3">
    <citation type="submission" date="2011-04" db="EMBL/GenBank/DDBJ databases">
        <authorList>
            <person name="Harkins D.M."/>
            <person name="Madupu R."/>
            <person name="Durkin A.S."/>
            <person name="Torralba M."/>
            <person name="Methe B."/>
            <person name="Sutton G.G."/>
            <person name="Nelson K.E."/>
        </authorList>
    </citation>
    <scope>NUCLEOTIDE SEQUENCE [LARGE SCALE GENOMIC DNA]</scope>
    <source>
        <strain evidence="24 26">UPII 199-6</strain>
    </source>
</reference>
<evidence type="ECO:0000256" key="16">
    <source>
        <dbReference type="ARBA" id="ARBA00031927"/>
    </source>
</evidence>